<dbReference type="SUPFAM" id="SSF53474">
    <property type="entry name" value="alpha/beta-Hydrolases"/>
    <property type="match status" value="1"/>
</dbReference>
<dbReference type="GO" id="GO:0042171">
    <property type="term" value="F:lysophosphatidic acid acyltransferase activity"/>
    <property type="evidence" value="ECO:0007669"/>
    <property type="project" value="TreeGrafter"/>
</dbReference>
<sequence length="372" mass="42839">MHSCWKGISPHRVQTTENTIVELSGLNLDLFQSYPVEINFGKKDYMKDCEDNPGINLIDEKNVIWTYEIGSKDEGKPTLLMVHGFGACSMFFYQTWEKLSESFHIFCIDLLGFGRSSRPRFTCKTYEEAEDFFLLSIESWREQMKLDSFNILCHSFGGYIMGRYALRFSEHIQKVIFLSSLGVDYIPEDIDEGLNNFYKQLSYRKRAVFKIQKHMPKFIKTMAPFSPLRVIGRASKIFLKKGMKRRTGNLPKEEFEALYGHLYQVTLKPASAERAIHILFTRNFIPKYPLIECINSPDGFKAKGIETCFIYGGADWLDMNMNGPKVSEVLSTEGHNVHVIPDADHHVFFENSDDLVKIVVEELTPPVSVECL</sequence>
<dbReference type="GO" id="GO:0006654">
    <property type="term" value="P:phosphatidic acid biosynthetic process"/>
    <property type="evidence" value="ECO:0007669"/>
    <property type="project" value="TreeGrafter"/>
</dbReference>
<gene>
    <name evidence="3" type="ORF">ECRASSUSDP1_LOCUS12873</name>
</gene>
<dbReference type="Pfam" id="PF00561">
    <property type="entry name" value="Abhydrolase_1"/>
    <property type="match status" value="1"/>
</dbReference>
<evidence type="ECO:0000313" key="4">
    <source>
        <dbReference type="Proteomes" id="UP001295684"/>
    </source>
</evidence>
<keyword evidence="4" id="KW-1185">Reference proteome</keyword>
<dbReference type="Proteomes" id="UP001295684">
    <property type="component" value="Unassembled WGS sequence"/>
</dbReference>
<dbReference type="InterPro" id="IPR000073">
    <property type="entry name" value="AB_hydrolase_1"/>
</dbReference>
<dbReference type="AlphaFoldDB" id="A0AAD1UMJ5"/>
<reference evidence="3" key="1">
    <citation type="submission" date="2023-07" db="EMBL/GenBank/DDBJ databases">
        <authorList>
            <consortium name="AG Swart"/>
            <person name="Singh M."/>
            <person name="Singh A."/>
            <person name="Seah K."/>
            <person name="Emmerich C."/>
        </authorList>
    </citation>
    <scope>NUCLEOTIDE SEQUENCE</scope>
    <source>
        <strain evidence="3">DP1</strain>
    </source>
</reference>
<dbReference type="PANTHER" id="PTHR42886:SF29">
    <property type="entry name" value="PUMMELIG, ISOFORM A"/>
    <property type="match status" value="1"/>
</dbReference>
<evidence type="ECO:0000313" key="3">
    <source>
        <dbReference type="EMBL" id="CAI2371549.1"/>
    </source>
</evidence>
<dbReference type="PANTHER" id="PTHR42886">
    <property type="entry name" value="RE40534P-RELATED"/>
    <property type="match status" value="1"/>
</dbReference>
<name>A0AAD1UMJ5_EUPCR</name>
<accession>A0AAD1UMJ5</accession>
<proteinExistence type="inferred from homology"/>
<dbReference type="InterPro" id="IPR029058">
    <property type="entry name" value="AB_hydrolase_fold"/>
</dbReference>
<dbReference type="GO" id="GO:0052689">
    <property type="term" value="F:carboxylic ester hydrolase activity"/>
    <property type="evidence" value="ECO:0007669"/>
    <property type="project" value="TreeGrafter"/>
</dbReference>
<dbReference type="EMBL" id="CAMPGE010012790">
    <property type="protein sequence ID" value="CAI2371549.1"/>
    <property type="molecule type" value="Genomic_DNA"/>
</dbReference>
<protein>
    <recommendedName>
        <fullName evidence="2">AB hydrolase-1 domain-containing protein</fullName>
    </recommendedName>
</protein>
<comment type="similarity">
    <text evidence="1">Belongs to the peptidase S33 family. ABHD4/ABHD5 subfamily.</text>
</comment>
<comment type="caution">
    <text evidence="3">The sequence shown here is derived from an EMBL/GenBank/DDBJ whole genome shotgun (WGS) entry which is preliminary data.</text>
</comment>
<dbReference type="Gene3D" id="3.40.50.1820">
    <property type="entry name" value="alpha/beta hydrolase"/>
    <property type="match status" value="1"/>
</dbReference>
<organism evidence="3 4">
    <name type="scientific">Euplotes crassus</name>
    <dbReference type="NCBI Taxonomy" id="5936"/>
    <lineage>
        <taxon>Eukaryota</taxon>
        <taxon>Sar</taxon>
        <taxon>Alveolata</taxon>
        <taxon>Ciliophora</taxon>
        <taxon>Intramacronucleata</taxon>
        <taxon>Spirotrichea</taxon>
        <taxon>Hypotrichia</taxon>
        <taxon>Euplotida</taxon>
        <taxon>Euplotidae</taxon>
        <taxon>Moneuplotes</taxon>
    </lineage>
</organism>
<evidence type="ECO:0000259" key="2">
    <source>
        <dbReference type="Pfam" id="PF00561"/>
    </source>
</evidence>
<feature type="domain" description="AB hydrolase-1" evidence="2">
    <location>
        <begin position="77"/>
        <end position="351"/>
    </location>
</feature>
<evidence type="ECO:0000256" key="1">
    <source>
        <dbReference type="ARBA" id="ARBA00038097"/>
    </source>
</evidence>
<dbReference type="GO" id="GO:0055088">
    <property type="term" value="P:lipid homeostasis"/>
    <property type="evidence" value="ECO:0007669"/>
    <property type="project" value="TreeGrafter"/>
</dbReference>